<name>A0AAD0AR67_9FUSO</name>
<evidence type="ECO:0000313" key="2">
    <source>
        <dbReference type="Proteomes" id="UP000231749"/>
    </source>
</evidence>
<organism evidence="1 2">
    <name type="scientific">Fusobacterium pseudoperiodonticum</name>
    <dbReference type="NCBI Taxonomy" id="2663009"/>
    <lineage>
        <taxon>Bacteria</taxon>
        <taxon>Fusobacteriati</taxon>
        <taxon>Fusobacteriota</taxon>
        <taxon>Fusobacteriia</taxon>
        <taxon>Fusobacteriales</taxon>
        <taxon>Fusobacteriaceae</taxon>
        <taxon>Fusobacterium</taxon>
    </lineage>
</organism>
<evidence type="ECO:0000313" key="1">
    <source>
        <dbReference type="EMBL" id="ATV66000.1"/>
    </source>
</evidence>
<accession>A0AAD0AR67</accession>
<reference evidence="2" key="1">
    <citation type="submission" date="2017-11" db="EMBL/GenBank/DDBJ databases">
        <title>Genome sequencing of Fusobacterium periodonticum KCOM 1282.</title>
        <authorList>
            <person name="Kook J.-K."/>
            <person name="Park S.-N."/>
            <person name="Lim Y.K."/>
        </authorList>
    </citation>
    <scope>NUCLEOTIDE SEQUENCE [LARGE SCALE GENOMIC DNA]</scope>
    <source>
        <strain evidence="2">KCOM 1282</strain>
    </source>
</reference>
<dbReference type="AlphaFoldDB" id="A0AAD0AR67"/>
<proteinExistence type="predicted"/>
<dbReference type="Proteomes" id="UP000231749">
    <property type="component" value="Chromosome"/>
</dbReference>
<protein>
    <submittedName>
        <fullName evidence="1">Uncharacterized protein</fullName>
    </submittedName>
</protein>
<dbReference type="EMBL" id="CP024702">
    <property type="protein sequence ID" value="ATV66000.1"/>
    <property type="molecule type" value="Genomic_DNA"/>
</dbReference>
<gene>
    <name evidence="1" type="ORF">CTM86_05015</name>
</gene>
<dbReference type="RefSeq" id="WP_099990595.1">
    <property type="nucleotide sequence ID" value="NZ_CP024702.1"/>
</dbReference>
<sequence>MSDKEKVKEEFREACIEYYEKHKKIESIKIVKGLDGHDSAKSKQITLDFLAKVEEIIQKYQIDETSFLKEEMIKIGKKYL</sequence>